<dbReference type="EMBL" id="BK015251">
    <property type="protein sequence ID" value="DAD97971.1"/>
    <property type="molecule type" value="Genomic_DNA"/>
</dbReference>
<dbReference type="SMART" id="SM01040">
    <property type="entry name" value="Bro-N"/>
    <property type="match status" value="1"/>
</dbReference>
<accession>A0A8S5NVB1</accession>
<dbReference type="Pfam" id="PF10552">
    <property type="entry name" value="ORF6C"/>
    <property type="match status" value="1"/>
</dbReference>
<organism evidence="2">
    <name type="scientific">Siphoviridae sp. ctnMb19</name>
    <dbReference type="NCBI Taxonomy" id="2825659"/>
    <lineage>
        <taxon>Viruses</taxon>
        <taxon>Duplodnaviria</taxon>
        <taxon>Heunggongvirae</taxon>
        <taxon>Uroviricota</taxon>
        <taxon>Caudoviricetes</taxon>
    </lineage>
</organism>
<reference evidence="2" key="1">
    <citation type="journal article" date="2021" name="Proc. Natl. Acad. Sci. U.S.A.">
        <title>A Catalog of Tens of Thousands of Viruses from Human Metagenomes Reveals Hidden Associations with Chronic Diseases.</title>
        <authorList>
            <person name="Tisza M.J."/>
            <person name="Buck C.B."/>
        </authorList>
    </citation>
    <scope>NUCLEOTIDE SEQUENCE</scope>
    <source>
        <strain evidence="2">CtnMb19</strain>
    </source>
</reference>
<protein>
    <recommendedName>
        <fullName evidence="1">Bro-N domain-containing protein</fullName>
    </recommendedName>
</protein>
<dbReference type="InterPro" id="IPR003497">
    <property type="entry name" value="BRO_N_domain"/>
</dbReference>
<evidence type="ECO:0000259" key="1">
    <source>
        <dbReference type="PROSITE" id="PS51750"/>
    </source>
</evidence>
<proteinExistence type="predicted"/>
<sequence length="231" mass="26656">MELQIFNNSEFGEIRTITKDDEPMFCLADVCKALELEQVSRVKARLKTDGVTTSKVTDRLGREQEATFINESNLYKTIFQSRKESAERFTDWVTSEVLPSIRKTGSYQKKLSPQEMMRIQLGMLDDVSDRVSKLENTMNIDYGQQKVLNDLVSARVIKILGGKNSNAYKEISRKVFAEINHDYKDYFNVNSRANTPRLKNEQAVEYIKNWMPSTNIMMLIKDCNAQINLES</sequence>
<dbReference type="Pfam" id="PF02498">
    <property type="entry name" value="Bro-N"/>
    <property type="match status" value="1"/>
</dbReference>
<dbReference type="PROSITE" id="PS51750">
    <property type="entry name" value="BRO_N"/>
    <property type="match status" value="1"/>
</dbReference>
<dbReference type="PANTHER" id="PTHR36180">
    <property type="entry name" value="DNA-BINDING PROTEIN-RELATED-RELATED"/>
    <property type="match status" value="1"/>
</dbReference>
<evidence type="ECO:0000313" key="2">
    <source>
        <dbReference type="EMBL" id="DAD97971.1"/>
    </source>
</evidence>
<dbReference type="InterPro" id="IPR018878">
    <property type="entry name" value="ORF6C_dom"/>
</dbReference>
<dbReference type="PANTHER" id="PTHR36180:SF2">
    <property type="entry name" value="BRO FAMILY PROTEIN"/>
    <property type="match status" value="1"/>
</dbReference>
<name>A0A8S5NVB1_9CAUD</name>
<feature type="domain" description="Bro-N" evidence="1">
    <location>
        <begin position="1"/>
        <end position="105"/>
    </location>
</feature>